<keyword evidence="2" id="KW-0472">Membrane</keyword>
<feature type="compositionally biased region" description="Polar residues" evidence="1">
    <location>
        <begin position="191"/>
        <end position="201"/>
    </location>
</feature>
<evidence type="ECO:0000256" key="2">
    <source>
        <dbReference type="SAM" id="Phobius"/>
    </source>
</evidence>
<feature type="region of interest" description="Disordered" evidence="1">
    <location>
        <begin position="174"/>
        <end position="201"/>
    </location>
</feature>
<dbReference type="EMBL" id="CP058316">
    <property type="protein sequence ID" value="QLD13120.1"/>
    <property type="molecule type" value="Genomic_DNA"/>
</dbReference>
<feature type="compositionally biased region" description="Pro residues" evidence="1">
    <location>
        <begin position="75"/>
        <end position="124"/>
    </location>
</feature>
<dbReference type="RefSeq" id="WP_178014508.1">
    <property type="nucleotide sequence ID" value="NZ_CP058316.1"/>
</dbReference>
<keyword evidence="2" id="KW-0812">Transmembrane</keyword>
<dbReference type="Proteomes" id="UP000509638">
    <property type="component" value="Chromosome"/>
</dbReference>
<gene>
    <name evidence="4" type="ORF">HW566_15880</name>
</gene>
<organism evidence="4 5">
    <name type="scientific">Microbacterium oleivorans</name>
    <dbReference type="NCBI Taxonomy" id="273677"/>
    <lineage>
        <taxon>Bacteria</taxon>
        <taxon>Bacillati</taxon>
        <taxon>Actinomycetota</taxon>
        <taxon>Actinomycetes</taxon>
        <taxon>Micrococcales</taxon>
        <taxon>Microbacteriaceae</taxon>
        <taxon>Microbacterium</taxon>
    </lineage>
</organism>
<keyword evidence="2" id="KW-1133">Transmembrane helix</keyword>
<feature type="chain" id="PRO_5039685947" evidence="3">
    <location>
        <begin position="37"/>
        <end position="253"/>
    </location>
</feature>
<accession>A0A7D5JET2</accession>
<evidence type="ECO:0000256" key="1">
    <source>
        <dbReference type="SAM" id="MobiDB-lite"/>
    </source>
</evidence>
<proteinExistence type="predicted"/>
<feature type="region of interest" description="Disordered" evidence="1">
    <location>
        <begin position="35"/>
        <end position="148"/>
    </location>
</feature>
<reference evidence="4 5" key="1">
    <citation type="submission" date="2020-06" db="EMBL/GenBank/DDBJ databases">
        <authorList>
            <person name="Jo H."/>
        </authorList>
    </citation>
    <scope>NUCLEOTIDE SEQUENCE [LARGE SCALE GENOMIC DNA]</scope>
    <source>
        <strain evidence="4 5">I46</strain>
    </source>
</reference>
<dbReference type="AlphaFoldDB" id="A0A7D5JET2"/>
<protein>
    <submittedName>
        <fullName evidence="4">Uncharacterized protein</fullName>
    </submittedName>
</protein>
<evidence type="ECO:0000313" key="5">
    <source>
        <dbReference type="Proteomes" id="UP000509638"/>
    </source>
</evidence>
<evidence type="ECO:0000313" key="4">
    <source>
        <dbReference type="EMBL" id="QLD13120.1"/>
    </source>
</evidence>
<sequence length="253" mass="24961">MSSPPKYALRARVGAACLAVTLVAGGTAVVAPAAWAEVEDSGPATSLTDSDESETDRPDETPGDPGTPGEEAPEAPRPSESPTPEPTAPSPAPSDPPSPAPTSSPEPTASPEPTSSPEPEPAPPLEEEPPAPSQDPVETPRVETGPRVPSSAAARFGALLRLPTAAASPALTPADEVHLDGGPDVGGSAELNASVSPEAATGQTDAVQVGALNDGAGAALAHPVVWTPWAGALGAAAAAVVVLLLRGGRQIGR</sequence>
<evidence type="ECO:0000256" key="3">
    <source>
        <dbReference type="SAM" id="SignalP"/>
    </source>
</evidence>
<name>A0A7D5JET2_9MICO</name>
<feature type="signal peptide" evidence="3">
    <location>
        <begin position="1"/>
        <end position="36"/>
    </location>
</feature>
<feature type="transmembrane region" description="Helical" evidence="2">
    <location>
        <begin position="226"/>
        <end position="245"/>
    </location>
</feature>
<keyword evidence="3" id="KW-0732">Signal</keyword>